<name>A0A4V2Q3Q9_9RHOB</name>
<dbReference type="EMBL" id="SMGR01000001">
    <property type="protein sequence ID" value="TCL08150.1"/>
    <property type="molecule type" value="Genomic_DNA"/>
</dbReference>
<keyword evidence="2" id="KW-1185">Reference proteome</keyword>
<sequence>MTYRHPVLDIVLPQGASIDSQAHNGRDKMSFSDLFDWFDHVYIVNLPDRDDRRAETTAEFARTGVSIPNDQVTFFAATRPKDKGEFPSLGSLGNMISQTRVLAEALERGYDRVLICEDDLHLLDVPDSAVSDVLSDIKSQPWNIALLGYLEPEVPPVGHTGLIEWSEGTLGVQFWAIQGRATIQAFHDYLVAVRNRPSGHPDGGSMFFDGAFNMVRTKVPDIHFRLATPNLAGQRSSRTDIHALRFYDRIEPFKSFASACRRVMNRRRRS</sequence>
<organism evidence="1 2">
    <name type="scientific">Shimia isoporae</name>
    <dbReference type="NCBI Taxonomy" id="647720"/>
    <lineage>
        <taxon>Bacteria</taxon>
        <taxon>Pseudomonadati</taxon>
        <taxon>Pseudomonadota</taxon>
        <taxon>Alphaproteobacteria</taxon>
        <taxon>Rhodobacterales</taxon>
        <taxon>Roseobacteraceae</taxon>
    </lineage>
</organism>
<proteinExistence type="predicted"/>
<gene>
    <name evidence="1" type="ORF">BXY66_0183</name>
</gene>
<protein>
    <recommendedName>
        <fullName evidence="3">Glycosyl transferase family 25</fullName>
    </recommendedName>
</protein>
<dbReference type="AlphaFoldDB" id="A0A4V2Q3Q9"/>
<reference evidence="1 2" key="1">
    <citation type="submission" date="2019-03" db="EMBL/GenBank/DDBJ databases">
        <title>Genomic Encyclopedia of Archaeal and Bacterial Type Strains, Phase II (KMG-II): from individual species to whole genera.</title>
        <authorList>
            <person name="Goeker M."/>
        </authorList>
    </citation>
    <scope>NUCLEOTIDE SEQUENCE [LARGE SCALE GENOMIC DNA]</scope>
    <source>
        <strain evidence="1 2">DSM 26433</strain>
    </source>
</reference>
<dbReference type="Proteomes" id="UP000295673">
    <property type="component" value="Unassembled WGS sequence"/>
</dbReference>
<dbReference type="RefSeq" id="WP_132858309.1">
    <property type="nucleotide sequence ID" value="NZ_SMGR01000001.1"/>
</dbReference>
<evidence type="ECO:0000313" key="2">
    <source>
        <dbReference type="Proteomes" id="UP000295673"/>
    </source>
</evidence>
<evidence type="ECO:0000313" key="1">
    <source>
        <dbReference type="EMBL" id="TCL08150.1"/>
    </source>
</evidence>
<evidence type="ECO:0008006" key="3">
    <source>
        <dbReference type="Google" id="ProtNLM"/>
    </source>
</evidence>
<dbReference type="OrthoDB" id="9816113at2"/>
<comment type="caution">
    <text evidence="1">The sequence shown here is derived from an EMBL/GenBank/DDBJ whole genome shotgun (WGS) entry which is preliminary data.</text>
</comment>
<accession>A0A4V2Q3Q9</accession>